<evidence type="ECO:0008006" key="4">
    <source>
        <dbReference type="Google" id="ProtNLM"/>
    </source>
</evidence>
<dbReference type="EMBL" id="JAHLFQ010000040">
    <property type="protein sequence ID" value="MBU3803546.1"/>
    <property type="molecule type" value="Genomic_DNA"/>
</dbReference>
<reference evidence="2" key="2">
    <citation type="submission" date="2021-04" db="EMBL/GenBank/DDBJ databases">
        <authorList>
            <person name="Gilroy R."/>
        </authorList>
    </citation>
    <scope>NUCLEOTIDE SEQUENCE</scope>
    <source>
        <strain evidence="2">B5-657</strain>
    </source>
</reference>
<keyword evidence="1" id="KW-1133">Transmembrane helix</keyword>
<name>A0A9E2KBQ7_9FIRM</name>
<dbReference type="Proteomes" id="UP000824229">
    <property type="component" value="Unassembled WGS sequence"/>
</dbReference>
<feature type="transmembrane region" description="Helical" evidence="1">
    <location>
        <begin position="7"/>
        <end position="28"/>
    </location>
</feature>
<keyword evidence="1" id="KW-0812">Transmembrane</keyword>
<accession>A0A9E2KBQ7</accession>
<evidence type="ECO:0000256" key="1">
    <source>
        <dbReference type="SAM" id="Phobius"/>
    </source>
</evidence>
<evidence type="ECO:0000313" key="3">
    <source>
        <dbReference type="Proteomes" id="UP000824229"/>
    </source>
</evidence>
<protein>
    <recommendedName>
        <fullName evidence="4">Bypass of forespore C C-terminal domain-containing protein</fullName>
    </recommendedName>
</protein>
<comment type="caution">
    <text evidence="2">The sequence shown here is derived from an EMBL/GenBank/DDBJ whole genome shotgun (WGS) entry which is preliminary data.</text>
</comment>
<organism evidence="2 3">
    <name type="scientific">Candidatus Cellulosilyticum pullistercoris</name>
    <dbReference type="NCBI Taxonomy" id="2838521"/>
    <lineage>
        <taxon>Bacteria</taxon>
        <taxon>Bacillati</taxon>
        <taxon>Bacillota</taxon>
        <taxon>Clostridia</taxon>
        <taxon>Lachnospirales</taxon>
        <taxon>Cellulosilyticaceae</taxon>
        <taxon>Cellulosilyticum</taxon>
    </lineage>
</organism>
<reference evidence="2" key="1">
    <citation type="journal article" date="2021" name="PeerJ">
        <title>Extensive microbial diversity within the chicken gut microbiome revealed by metagenomics and culture.</title>
        <authorList>
            <person name="Gilroy R."/>
            <person name="Ravi A."/>
            <person name="Getino M."/>
            <person name="Pursley I."/>
            <person name="Horton D.L."/>
            <person name="Alikhan N.F."/>
            <person name="Baker D."/>
            <person name="Gharbi K."/>
            <person name="Hall N."/>
            <person name="Watson M."/>
            <person name="Adriaenssens E.M."/>
            <person name="Foster-Nyarko E."/>
            <person name="Jarju S."/>
            <person name="Secka A."/>
            <person name="Antonio M."/>
            <person name="Oren A."/>
            <person name="Chaudhuri R.R."/>
            <person name="La Ragione R."/>
            <person name="Hildebrand F."/>
            <person name="Pallen M.J."/>
        </authorList>
    </citation>
    <scope>NUCLEOTIDE SEQUENCE</scope>
    <source>
        <strain evidence="2">B5-657</strain>
    </source>
</reference>
<proteinExistence type="predicted"/>
<gene>
    <name evidence="2" type="ORF">H9872_02145</name>
</gene>
<sequence length="204" mass="23342">MLSKKQYLYTLIIAIVIFFVFFAITYYYTKENSWVTPSETQDTQSQVGALVSDIPADERVIILPQTKITLKTQDSTTHKQDQTKVDASTLLGLTEEALQEQFKEYTIEAFNEKEVTLVKNFSSDKSTVIDETTYVLGVEGNHVCIKEKDTMKRPVKIDYEINHFSKYIYSLLLNEEIVITSAQKEALLLNPSTLQKILQGYTSE</sequence>
<evidence type="ECO:0000313" key="2">
    <source>
        <dbReference type="EMBL" id="MBU3803546.1"/>
    </source>
</evidence>
<dbReference type="AlphaFoldDB" id="A0A9E2KBQ7"/>
<keyword evidence="1" id="KW-0472">Membrane</keyword>